<name>A0A0M3R9C8_9BACI</name>
<dbReference type="Pfam" id="PF04229">
    <property type="entry name" value="GrpB"/>
    <property type="match status" value="1"/>
</dbReference>
<evidence type="ECO:0000313" key="1">
    <source>
        <dbReference type="EMBL" id="ALC81196.1"/>
    </source>
</evidence>
<protein>
    <recommendedName>
        <fullName evidence="3">Glutamate-rich protein GrpB</fullName>
    </recommendedName>
</protein>
<dbReference type="STRING" id="1441095.AM592_05995"/>
<dbReference type="SUPFAM" id="SSF81301">
    <property type="entry name" value="Nucleotidyltransferase"/>
    <property type="match status" value="1"/>
</dbReference>
<dbReference type="EMBL" id="CP012600">
    <property type="protein sequence ID" value="ALC81196.1"/>
    <property type="molecule type" value="Genomic_DNA"/>
</dbReference>
<dbReference type="Gene3D" id="3.30.460.10">
    <property type="entry name" value="Beta Polymerase, domain 2"/>
    <property type="match status" value="1"/>
</dbReference>
<dbReference type="AlphaFoldDB" id="A0A0M3R9C8"/>
<dbReference type="PATRIC" id="fig|1441095.3.peg.1311"/>
<reference evidence="1 2" key="2">
    <citation type="journal article" date="2016" name="Int. J. Syst. Evol. Microbiol.">
        <title>Bacillus gobiensis sp. nov., isolated from a soil sample.</title>
        <authorList>
            <person name="Liu B."/>
            <person name="Liu G.H."/>
            <person name="Cetin S."/>
            <person name="Schumann P."/>
            <person name="Pan Z.Z."/>
            <person name="Chen Q.Q."/>
        </authorList>
    </citation>
    <scope>NUCLEOTIDE SEQUENCE [LARGE SCALE GENOMIC DNA]</scope>
    <source>
        <strain evidence="1 2">FJAT-4402</strain>
    </source>
</reference>
<keyword evidence="2" id="KW-1185">Reference proteome</keyword>
<dbReference type="PANTHER" id="PTHR34822">
    <property type="entry name" value="GRPB DOMAIN PROTEIN (AFU_ORTHOLOGUE AFUA_1G01530)"/>
    <property type="match status" value="1"/>
</dbReference>
<gene>
    <name evidence="1" type="ORF">AM592_05995</name>
</gene>
<dbReference type="PANTHER" id="PTHR34822:SF1">
    <property type="entry name" value="GRPB FAMILY PROTEIN"/>
    <property type="match status" value="1"/>
</dbReference>
<evidence type="ECO:0000313" key="2">
    <source>
        <dbReference type="Proteomes" id="UP000067625"/>
    </source>
</evidence>
<organism evidence="1 2">
    <name type="scientific">Bacillus gobiensis</name>
    <dbReference type="NCBI Taxonomy" id="1441095"/>
    <lineage>
        <taxon>Bacteria</taxon>
        <taxon>Bacillati</taxon>
        <taxon>Bacillota</taxon>
        <taxon>Bacilli</taxon>
        <taxon>Bacillales</taxon>
        <taxon>Bacillaceae</taxon>
        <taxon>Bacillus</taxon>
    </lineage>
</organism>
<dbReference type="Proteomes" id="UP000067625">
    <property type="component" value="Chromosome"/>
</dbReference>
<reference evidence="2" key="1">
    <citation type="submission" date="2015-08" db="EMBL/GenBank/DDBJ databases">
        <title>Genome sequencing project for genomic taxonomy and phylogenomics of Bacillus-like bacteria.</title>
        <authorList>
            <person name="Liu B."/>
            <person name="Wang J."/>
            <person name="Zhu Y."/>
            <person name="Liu G."/>
            <person name="Chen Q."/>
            <person name="Chen Z."/>
            <person name="Lan J."/>
            <person name="Che J."/>
            <person name="Ge C."/>
            <person name="Shi H."/>
            <person name="Pan Z."/>
            <person name="Liu X."/>
        </authorList>
    </citation>
    <scope>NUCLEOTIDE SEQUENCE [LARGE SCALE GENOMIC DNA]</scope>
    <source>
        <strain evidence="2">FJAT-4402</strain>
    </source>
</reference>
<accession>A0A0M3R9C8</accession>
<dbReference type="OrthoDB" id="9799092at2"/>
<evidence type="ECO:0008006" key="3">
    <source>
        <dbReference type="Google" id="ProtNLM"/>
    </source>
</evidence>
<dbReference type="InterPro" id="IPR007344">
    <property type="entry name" value="GrpB/CoaE"/>
</dbReference>
<sequence length="173" mass="20257">MRKVEVKPYNEKWLSMFEEEANTLHKIFGPEIIDIHHIGSTSVNGLKAKPIIDIMPVVRDINQIDSFNKTMVAIGYEPKGENGIFQRRYFQKGGDNRTHHVHIYQLGNSEIDRHLAFRDYLRAHPDATKKYGDLKEDLSQRFPYTIELYIKGKEQLVLEIEQKAVPWYRSSRA</sequence>
<dbReference type="InterPro" id="IPR043519">
    <property type="entry name" value="NT_sf"/>
</dbReference>
<dbReference type="RefSeq" id="WP_053602946.1">
    <property type="nucleotide sequence ID" value="NZ_CP012600.1"/>
</dbReference>
<proteinExistence type="predicted"/>